<dbReference type="KEGG" id="glz:GLAREA_12963"/>
<name>S3CXA3_GLAL2</name>
<reference evidence="2 3" key="1">
    <citation type="journal article" date="2013" name="BMC Genomics">
        <title>Genomics-driven discovery of the pneumocandin biosynthetic gene cluster in the fungus Glarea lozoyensis.</title>
        <authorList>
            <person name="Chen L."/>
            <person name="Yue Q."/>
            <person name="Zhang X."/>
            <person name="Xiang M."/>
            <person name="Wang C."/>
            <person name="Li S."/>
            <person name="Che Y."/>
            <person name="Ortiz-Lopez F.J."/>
            <person name="Bills G.F."/>
            <person name="Liu X."/>
            <person name="An Z."/>
        </authorList>
    </citation>
    <scope>NUCLEOTIDE SEQUENCE [LARGE SCALE GENOMIC DNA]</scope>
    <source>
        <strain evidence="3">ATCC 20868 / MF5171</strain>
    </source>
</reference>
<keyword evidence="3" id="KW-1185">Reference proteome</keyword>
<evidence type="ECO:0000313" key="3">
    <source>
        <dbReference type="Proteomes" id="UP000016922"/>
    </source>
</evidence>
<dbReference type="Proteomes" id="UP000016922">
    <property type="component" value="Unassembled WGS sequence"/>
</dbReference>
<accession>S3CXA3</accession>
<dbReference type="GeneID" id="19472003"/>
<protein>
    <submittedName>
        <fullName evidence="2">Uncharacterized protein</fullName>
    </submittedName>
</protein>
<gene>
    <name evidence="2" type="ORF">GLAREA_12963</name>
</gene>
<evidence type="ECO:0000313" key="2">
    <source>
        <dbReference type="EMBL" id="EPE30240.1"/>
    </source>
</evidence>
<sequence length="119" mass="13313">MSMVKRIKEAQSYLGDMPCNILIVALWKEWLAVHRQAFLLGNGLVVPDNKKDAARSSQGKRALPVVLASSRTRRYEALDANNKYSKASEVRGMSPLGNSVAKRAQSRQPSLEEAYRHTE</sequence>
<proteinExistence type="predicted"/>
<evidence type="ECO:0000256" key="1">
    <source>
        <dbReference type="SAM" id="MobiDB-lite"/>
    </source>
</evidence>
<dbReference type="RefSeq" id="XP_008082633.1">
    <property type="nucleotide sequence ID" value="XM_008084442.1"/>
</dbReference>
<organism evidence="2 3">
    <name type="scientific">Glarea lozoyensis (strain ATCC 20868 / MF5171)</name>
    <dbReference type="NCBI Taxonomy" id="1116229"/>
    <lineage>
        <taxon>Eukaryota</taxon>
        <taxon>Fungi</taxon>
        <taxon>Dikarya</taxon>
        <taxon>Ascomycota</taxon>
        <taxon>Pezizomycotina</taxon>
        <taxon>Leotiomycetes</taxon>
        <taxon>Helotiales</taxon>
        <taxon>Helotiaceae</taxon>
        <taxon>Glarea</taxon>
    </lineage>
</organism>
<dbReference type="AlphaFoldDB" id="S3CXA3"/>
<dbReference type="HOGENOM" id="CLU_2061711_0_0_1"/>
<dbReference type="EMBL" id="KE145364">
    <property type="protein sequence ID" value="EPE30240.1"/>
    <property type="molecule type" value="Genomic_DNA"/>
</dbReference>
<feature type="region of interest" description="Disordered" evidence="1">
    <location>
        <begin position="86"/>
        <end position="119"/>
    </location>
</feature>